<dbReference type="EC" id="5.6.2.4" evidence="10"/>
<evidence type="ECO:0000256" key="8">
    <source>
        <dbReference type="ARBA" id="ARBA00023235"/>
    </source>
</evidence>
<evidence type="ECO:0000256" key="9">
    <source>
        <dbReference type="ARBA" id="ARBA00034617"/>
    </source>
</evidence>
<comment type="caution">
    <text evidence="15">The sequence shown here is derived from an EMBL/GenBank/DDBJ whole genome shotgun (WGS) entry which is preliminary data.</text>
</comment>
<keyword evidence="16" id="KW-1185">Reference proteome</keyword>
<dbReference type="InterPro" id="IPR036388">
    <property type="entry name" value="WH-like_DNA-bd_sf"/>
</dbReference>
<dbReference type="GO" id="GO:0030894">
    <property type="term" value="C:replisome"/>
    <property type="evidence" value="ECO:0007669"/>
    <property type="project" value="TreeGrafter"/>
</dbReference>
<evidence type="ECO:0000256" key="2">
    <source>
        <dbReference type="ARBA" id="ARBA00022723"/>
    </source>
</evidence>
<keyword evidence="5 15" id="KW-0347">Helicase</keyword>
<accession>A0A437PLY8</accession>
<dbReference type="Pfam" id="PF16124">
    <property type="entry name" value="RecQ_Zn_bind"/>
    <property type="match status" value="1"/>
</dbReference>
<sequence>MSQAKNILKQYWGYDDFRPLQEDIVEAVLSGNDTLALLPTGGGKSICFQVPAMAIEGICIVVSPLIALMQDQVDQLKRRGIKAEAIYSGMHPRQMDYLLDNCIYGDIKFLYISPERLKTDLFIARAKQMKIALLAIDEAHCISQWGYDFRPPYLEIVQFRELIPEVPCIALTASANKEVQKDIVYKLALKNAKFFQKSFSRSNLSYSILWEENKEARLLKMLDKIQGSAIVYVRNRKKTQEIANFLVRNKISADFYHAGIDPKQRSERQKHWIQNNIRVIVATNAFGMGVDKPDVRLVVHLDLPDSLEAYYQEAGRAGRDEKKAFACLLVEEKDILDLQEQFEKQFPSKDILQKTYQAIGNYLQVAQGAGEMSVYEFNWQEMCKRFQLPNTETYYALKCMEGEGLILFNENTNIPSKIKFNLSATEMYDFQIRNEKYELLLKSLLRIFGGEIYTEFISIDEANLASLLKIPLQEIERSLAMLEKFEVLTYEKKSIHPKLTFLLPRAAANDLPIKWEEYNTRKKRHLQKIEAVEHYVRQTIRCRTQQIVAYFGETLNKSCGICDVCITQKRENTGKAFPEGQPETKELIIKFLSQGPLTIQTLVDCLRPLSPKEAIRNIEYYADLGVVEVKDGELWLREPQAP</sequence>
<dbReference type="EMBL" id="SACY01000006">
    <property type="protein sequence ID" value="RVU23307.1"/>
    <property type="molecule type" value="Genomic_DNA"/>
</dbReference>
<dbReference type="GO" id="GO:0046872">
    <property type="term" value="F:metal ion binding"/>
    <property type="evidence" value="ECO:0007669"/>
    <property type="project" value="UniProtKB-KW"/>
</dbReference>
<dbReference type="InterPro" id="IPR032284">
    <property type="entry name" value="RecQ_Zn-bd"/>
</dbReference>
<comment type="similarity">
    <text evidence="1">Belongs to the helicase family. RecQ subfamily.</text>
</comment>
<dbReference type="Proteomes" id="UP000282832">
    <property type="component" value="Unassembled WGS sequence"/>
</dbReference>
<keyword evidence="6" id="KW-0067">ATP-binding</keyword>
<proteinExistence type="inferred from homology"/>
<evidence type="ECO:0000256" key="10">
    <source>
        <dbReference type="ARBA" id="ARBA00034808"/>
    </source>
</evidence>
<keyword evidence="3" id="KW-0547">Nucleotide-binding</keyword>
<dbReference type="SMART" id="SM00490">
    <property type="entry name" value="HELICc"/>
    <property type="match status" value="1"/>
</dbReference>
<feature type="domain" description="Helicase ATP-binding" evidence="13">
    <location>
        <begin position="25"/>
        <end position="193"/>
    </location>
</feature>
<dbReference type="GO" id="GO:0005737">
    <property type="term" value="C:cytoplasm"/>
    <property type="evidence" value="ECO:0007669"/>
    <property type="project" value="TreeGrafter"/>
</dbReference>
<dbReference type="GO" id="GO:0043590">
    <property type="term" value="C:bacterial nucleoid"/>
    <property type="evidence" value="ECO:0007669"/>
    <property type="project" value="TreeGrafter"/>
</dbReference>
<protein>
    <recommendedName>
        <fullName evidence="11">ATP-dependent DNA helicase RecQ</fullName>
        <ecNumber evidence="10">5.6.2.4</ecNumber>
    </recommendedName>
    <alternativeName>
        <fullName evidence="12">DNA 3'-5' helicase RecQ</fullName>
    </alternativeName>
</protein>
<evidence type="ECO:0000259" key="13">
    <source>
        <dbReference type="PROSITE" id="PS51192"/>
    </source>
</evidence>
<reference evidence="15 16" key="1">
    <citation type="submission" date="2019-01" db="EMBL/GenBank/DDBJ databases">
        <authorList>
            <person name="Chen W.-M."/>
        </authorList>
    </citation>
    <scope>NUCLEOTIDE SEQUENCE [LARGE SCALE GENOMIC DNA]</scope>
    <source>
        <strain evidence="15 16">FSY-15</strain>
    </source>
</reference>
<dbReference type="GO" id="GO:0043138">
    <property type="term" value="F:3'-5' DNA helicase activity"/>
    <property type="evidence" value="ECO:0007669"/>
    <property type="project" value="UniProtKB-EC"/>
</dbReference>
<comment type="catalytic activity">
    <reaction evidence="9">
        <text>Couples ATP hydrolysis with the unwinding of duplex DNA by translocating in the 3'-5' direction.</text>
        <dbReference type="EC" id="5.6.2.4"/>
    </reaction>
</comment>
<evidence type="ECO:0000256" key="6">
    <source>
        <dbReference type="ARBA" id="ARBA00022840"/>
    </source>
</evidence>
<dbReference type="GO" id="GO:0009378">
    <property type="term" value="F:four-way junction helicase activity"/>
    <property type="evidence" value="ECO:0007669"/>
    <property type="project" value="TreeGrafter"/>
</dbReference>
<dbReference type="PROSITE" id="PS51194">
    <property type="entry name" value="HELICASE_CTER"/>
    <property type="match status" value="1"/>
</dbReference>
<dbReference type="FunFam" id="3.40.50.300:FF:000296">
    <property type="entry name" value="ATP-dependent DNA helicase RecQ"/>
    <property type="match status" value="1"/>
</dbReference>
<dbReference type="GO" id="GO:0006310">
    <property type="term" value="P:DNA recombination"/>
    <property type="evidence" value="ECO:0007669"/>
    <property type="project" value="InterPro"/>
</dbReference>
<dbReference type="GO" id="GO:0003677">
    <property type="term" value="F:DNA binding"/>
    <property type="evidence" value="ECO:0007669"/>
    <property type="project" value="UniProtKB-KW"/>
</dbReference>
<dbReference type="Pfam" id="PF00271">
    <property type="entry name" value="Helicase_C"/>
    <property type="match status" value="1"/>
</dbReference>
<dbReference type="SUPFAM" id="SSF52540">
    <property type="entry name" value="P-loop containing nucleoside triphosphate hydrolases"/>
    <property type="match status" value="1"/>
</dbReference>
<keyword evidence="7" id="KW-0238">DNA-binding</keyword>
<dbReference type="PANTHER" id="PTHR13710:SF105">
    <property type="entry name" value="ATP-DEPENDENT DNA HELICASE Q1"/>
    <property type="match status" value="1"/>
</dbReference>
<keyword evidence="8" id="KW-0413">Isomerase</keyword>
<evidence type="ECO:0000313" key="16">
    <source>
        <dbReference type="Proteomes" id="UP000282832"/>
    </source>
</evidence>
<dbReference type="InterPro" id="IPR004589">
    <property type="entry name" value="DNA_helicase_ATP-dep_RecQ"/>
</dbReference>
<dbReference type="PROSITE" id="PS51192">
    <property type="entry name" value="HELICASE_ATP_BIND_1"/>
    <property type="match status" value="1"/>
</dbReference>
<dbReference type="RefSeq" id="WP_127805436.1">
    <property type="nucleotide sequence ID" value="NZ_SACY01000006.1"/>
</dbReference>
<evidence type="ECO:0000256" key="11">
    <source>
        <dbReference type="ARBA" id="ARBA00044535"/>
    </source>
</evidence>
<dbReference type="CDD" id="cd17920">
    <property type="entry name" value="DEXHc_RecQ"/>
    <property type="match status" value="1"/>
</dbReference>
<dbReference type="PANTHER" id="PTHR13710">
    <property type="entry name" value="DNA HELICASE RECQ FAMILY MEMBER"/>
    <property type="match status" value="1"/>
</dbReference>
<dbReference type="AlphaFoldDB" id="A0A437PLY8"/>
<evidence type="ECO:0000256" key="4">
    <source>
        <dbReference type="ARBA" id="ARBA00022801"/>
    </source>
</evidence>
<evidence type="ECO:0000256" key="7">
    <source>
        <dbReference type="ARBA" id="ARBA00023125"/>
    </source>
</evidence>
<evidence type="ECO:0000256" key="5">
    <source>
        <dbReference type="ARBA" id="ARBA00022806"/>
    </source>
</evidence>
<dbReference type="InterPro" id="IPR001650">
    <property type="entry name" value="Helicase_C-like"/>
</dbReference>
<dbReference type="GO" id="GO:0006281">
    <property type="term" value="P:DNA repair"/>
    <property type="evidence" value="ECO:0007669"/>
    <property type="project" value="TreeGrafter"/>
</dbReference>
<dbReference type="SMART" id="SM00487">
    <property type="entry name" value="DEXDc"/>
    <property type="match status" value="1"/>
</dbReference>
<dbReference type="OrthoDB" id="9763310at2"/>
<dbReference type="GO" id="GO:0016787">
    <property type="term" value="F:hydrolase activity"/>
    <property type="evidence" value="ECO:0007669"/>
    <property type="project" value="UniProtKB-KW"/>
</dbReference>
<dbReference type="Gene3D" id="3.40.50.300">
    <property type="entry name" value="P-loop containing nucleotide triphosphate hydrolases"/>
    <property type="match status" value="2"/>
</dbReference>
<keyword evidence="2" id="KW-0479">Metal-binding</keyword>
<evidence type="ECO:0000256" key="3">
    <source>
        <dbReference type="ARBA" id="ARBA00022741"/>
    </source>
</evidence>
<evidence type="ECO:0000259" key="14">
    <source>
        <dbReference type="PROSITE" id="PS51194"/>
    </source>
</evidence>
<dbReference type="Pfam" id="PF00270">
    <property type="entry name" value="DEAD"/>
    <property type="match status" value="1"/>
</dbReference>
<dbReference type="NCBIfam" id="TIGR00614">
    <property type="entry name" value="recQ_fam"/>
    <property type="match status" value="1"/>
</dbReference>
<feature type="domain" description="Helicase C-terminal" evidence="14">
    <location>
        <begin position="217"/>
        <end position="363"/>
    </location>
</feature>
<evidence type="ECO:0000256" key="1">
    <source>
        <dbReference type="ARBA" id="ARBA00005446"/>
    </source>
</evidence>
<evidence type="ECO:0000313" key="15">
    <source>
        <dbReference type="EMBL" id="RVU23307.1"/>
    </source>
</evidence>
<dbReference type="Gene3D" id="1.10.10.10">
    <property type="entry name" value="Winged helix-like DNA-binding domain superfamily/Winged helix DNA-binding domain"/>
    <property type="match status" value="1"/>
</dbReference>
<dbReference type="InterPro" id="IPR011545">
    <property type="entry name" value="DEAD/DEAH_box_helicase_dom"/>
</dbReference>
<organism evidence="15 16">
    <name type="scientific">Sandaracinomonas limnophila</name>
    <dbReference type="NCBI Taxonomy" id="1862386"/>
    <lineage>
        <taxon>Bacteria</taxon>
        <taxon>Pseudomonadati</taxon>
        <taxon>Bacteroidota</taxon>
        <taxon>Cytophagia</taxon>
        <taxon>Cytophagales</taxon>
        <taxon>Flectobacillaceae</taxon>
        <taxon>Sandaracinomonas</taxon>
    </lineage>
</organism>
<name>A0A437PLY8_9BACT</name>
<keyword evidence="4" id="KW-0378">Hydrolase</keyword>
<dbReference type="GO" id="GO:0005524">
    <property type="term" value="F:ATP binding"/>
    <property type="evidence" value="ECO:0007669"/>
    <property type="project" value="UniProtKB-KW"/>
</dbReference>
<dbReference type="InterPro" id="IPR014001">
    <property type="entry name" value="Helicase_ATP-bd"/>
</dbReference>
<evidence type="ECO:0000256" key="12">
    <source>
        <dbReference type="ARBA" id="ARBA00044550"/>
    </source>
</evidence>
<gene>
    <name evidence="15" type="ORF">EOJ36_11275</name>
</gene>
<dbReference type="InterPro" id="IPR027417">
    <property type="entry name" value="P-loop_NTPase"/>
</dbReference>